<evidence type="ECO:0000256" key="5">
    <source>
        <dbReference type="SAM" id="MobiDB-lite"/>
    </source>
</evidence>
<dbReference type="InterPro" id="IPR051694">
    <property type="entry name" value="Immunoregulatory_rcpt-like"/>
</dbReference>
<proteinExistence type="predicted"/>
<feature type="chain" id="PRO_5007293520" description="Mid2 domain-containing protein" evidence="7">
    <location>
        <begin position="24"/>
        <end position="461"/>
    </location>
</feature>
<feature type="region of interest" description="Disordered" evidence="5">
    <location>
        <begin position="412"/>
        <end position="461"/>
    </location>
</feature>
<evidence type="ECO:0000256" key="3">
    <source>
        <dbReference type="ARBA" id="ARBA00022989"/>
    </source>
</evidence>
<evidence type="ECO:0000256" key="1">
    <source>
        <dbReference type="ARBA" id="ARBA00004167"/>
    </source>
</evidence>
<evidence type="ECO:0000313" key="9">
    <source>
        <dbReference type="Proteomes" id="UP000070501"/>
    </source>
</evidence>
<dbReference type="Proteomes" id="UP000070501">
    <property type="component" value="Unassembled WGS sequence"/>
</dbReference>
<feature type="region of interest" description="Disordered" evidence="5">
    <location>
        <begin position="164"/>
        <end position="266"/>
    </location>
</feature>
<dbReference type="AlphaFoldDB" id="A0A136J7I6"/>
<gene>
    <name evidence="8" type="ORF">Micbo1qcDRAFT_161007</name>
</gene>
<comment type="subcellular location">
    <subcellularLocation>
        <location evidence="1">Membrane</location>
        <topology evidence="1">Single-pass membrane protein</topology>
    </subcellularLocation>
</comment>
<dbReference type="EMBL" id="KQ964248">
    <property type="protein sequence ID" value="KXJ93089.1"/>
    <property type="molecule type" value="Genomic_DNA"/>
</dbReference>
<dbReference type="GO" id="GO:0071944">
    <property type="term" value="C:cell periphery"/>
    <property type="evidence" value="ECO:0007669"/>
    <property type="project" value="UniProtKB-ARBA"/>
</dbReference>
<keyword evidence="2 6" id="KW-0812">Transmembrane</keyword>
<feature type="transmembrane region" description="Helical" evidence="6">
    <location>
        <begin position="276"/>
        <end position="300"/>
    </location>
</feature>
<feature type="signal peptide" evidence="7">
    <location>
        <begin position="1"/>
        <end position="23"/>
    </location>
</feature>
<dbReference type="OrthoDB" id="4849731at2759"/>
<evidence type="ECO:0008006" key="10">
    <source>
        <dbReference type="Google" id="ProtNLM"/>
    </source>
</evidence>
<evidence type="ECO:0000256" key="6">
    <source>
        <dbReference type="SAM" id="Phobius"/>
    </source>
</evidence>
<organism evidence="8 9">
    <name type="scientific">Microdochium bolleyi</name>
    <dbReference type="NCBI Taxonomy" id="196109"/>
    <lineage>
        <taxon>Eukaryota</taxon>
        <taxon>Fungi</taxon>
        <taxon>Dikarya</taxon>
        <taxon>Ascomycota</taxon>
        <taxon>Pezizomycotina</taxon>
        <taxon>Sordariomycetes</taxon>
        <taxon>Xylariomycetidae</taxon>
        <taxon>Xylariales</taxon>
        <taxon>Microdochiaceae</taxon>
        <taxon>Microdochium</taxon>
    </lineage>
</organism>
<evidence type="ECO:0000313" key="8">
    <source>
        <dbReference type="EMBL" id="KXJ93089.1"/>
    </source>
</evidence>
<dbReference type="PANTHER" id="PTHR15549">
    <property type="entry name" value="PAIRED IMMUNOGLOBULIN-LIKE TYPE 2 RECEPTOR"/>
    <property type="match status" value="1"/>
</dbReference>
<keyword evidence="9" id="KW-1185">Reference proteome</keyword>
<keyword evidence="4 6" id="KW-0472">Membrane</keyword>
<protein>
    <recommendedName>
        <fullName evidence="10">Mid2 domain-containing protein</fullName>
    </recommendedName>
</protein>
<evidence type="ECO:0000256" key="2">
    <source>
        <dbReference type="ARBA" id="ARBA00022692"/>
    </source>
</evidence>
<accession>A0A136J7I6</accession>
<dbReference type="STRING" id="196109.A0A136J7I6"/>
<dbReference type="InParanoid" id="A0A136J7I6"/>
<evidence type="ECO:0000256" key="4">
    <source>
        <dbReference type="ARBA" id="ARBA00023136"/>
    </source>
</evidence>
<keyword evidence="3 6" id="KW-1133">Transmembrane helix</keyword>
<keyword evidence="7" id="KW-0732">Signal</keyword>
<evidence type="ECO:0000256" key="7">
    <source>
        <dbReference type="SAM" id="SignalP"/>
    </source>
</evidence>
<reference evidence="9" key="1">
    <citation type="submission" date="2016-02" db="EMBL/GenBank/DDBJ databases">
        <title>Draft genome sequence of Microdochium bolleyi, a fungal endophyte of beachgrass.</title>
        <authorList>
            <consortium name="DOE Joint Genome Institute"/>
            <person name="David A.S."/>
            <person name="May G."/>
            <person name="Haridas S."/>
            <person name="Lim J."/>
            <person name="Wang M."/>
            <person name="Labutti K."/>
            <person name="Lipzen A."/>
            <person name="Barry K."/>
            <person name="Grigoriev I.V."/>
        </authorList>
    </citation>
    <scope>NUCLEOTIDE SEQUENCE [LARGE SCALE GENOMIC DNA]</scope>
    <source>
        <strain evidence="9">J235TASD1</strain>
    </source>
</reference>
<feature type="compositionally biased region" description="Low complexity" evidence="5">
    <location>
        <begin position="171"/>
        <end position="206"/>
    </location>
</feature>
<sequence>MAPILRRLALLGSLATTLVHVHSFRPSKRDMIVDTQVYDGQALDAPELFAAQDLRQRADARLCGSADGESIRCGSSQVCSVDHSTKSIGCCPGSNKKCTIASSCQGFGGDSFFFGGGSTADSMSCSTFPQNSCKTYNYVGGPYSGYNLYECGVLPDYIKITMLEPLDSDSDPPSTTTSTTARPRPTTETTRTSTRRPSTTPTTVSTRTRDDGPSSTTTTTNASTTSKDLPTTTTDDDLVATTTGAAFTSSRTSAPTAPPVVAADSSTVPQGTNTGAIVGGVIGGLAGIAIIVAAILYFLWYRKKRHEEEEYLPAMGYTQDSAFYSQRPLETSQHQAPTTYGAASGGAARGFNGLSQNPPMSGAAGAAMGAAGALGAGAGAVAATRPRDSYSRRFDPGSAFYGKTMDDTAVSPVNGAYSPSVSPPESPVPGVARPVSPPQAYNRFNPPPPDHFRAYKPYEGT</sequence>
<dbReference type="GO" id="GO:0016020">
    <property type="term" value="C:membrane"/>
    <property type="evidence" value="ECO:0007669"/>
    <property type="project" value="UniProtKB-SubCell"/>
</dbReference>
<feature type="compositionally biased region" description="Low complexity" evidence="5">
    <location>
        <begin position="213"/>
        <end position="266"/>
    </location>
</feature>
<name>A0A136J7I6_9PEZI</name>